<name>A0A0P1BBI2_9BASI</name>
<accession>A0A0P1BBI2</accession>
<keyword evidence="1" id="KW-0732">Signal</keyword>
<feature type="chain" id="PRO_5006059392" evidence="1">
    <location>
        <begin position="27"/>
        <end position="208"/>
    </location>
</feature>
<dbReference type="OrthoDB" id="10368252at2759"/>
<protein>
    <submittedName>
        <fullName evidence="2">Uncharacterized protein</fullName>
    </submittedName>
</protein>
<feature type="signal peptide" evidence="1">
    <location>
        <begin position="1"/>
        <end position="26"/>
    </location>
</feature>
<sequence length="208" mass="22427">MRWFFAKTSHKLIVMTLLAIVTLALAAPLPSDDLVSKKAVTVAPSLAQTSFVLLQVSKAIRRNTRGDTPGQKTPLGTIGICPLGCRRSLQALFTVHNLESRADDESASTSGTAAENIESIHRPATPPAQVTWHSPTLQSITNVHAQKDITEAVAEFAAAEPEIAAMHITHVEPDENNKYKVTAKVLDTNRLVDNIRAVLSVASTHPLI</sequence>
<reference evidence="2 3" key="1">
    <citation type="submission" date="2014-09" db="EMBL/GenBank/DDBJ databases">
        <authorList>
            <person name="Magalhaes I.L.F."/>
            <person name="Oliveira U."/>
            <person name="Santos F.R."/>
            <person name="Vidigal T.H.D.A."/>
            <person name="Brescovit A.D."/>
            <person name="Santos A.J."/>
        </authorList>
    </citation>
    <scope>NUCLEOTIDE SEQUENCE [LARGE SCALE GENOMIC DNA]</scope>
</reference>
<organism evidence="2 3">
    <name type="scientific">Ceraceosorus bombacis</name>
    <dbReference type="NCBI Taxonomy" id="401625"/>
    <lineage>
        <taxon>Eukaryota</taxon>
        <taxon>Fungi</taxon>
        <taxon>Dikarya</taxon>
        <taxon>Basidiomycota</taxon>
        <taxon>Ustilaginomycotina</taxon>
        <taxon>Exobasidiomycetes</taxon>
        <taxon>Ceraceosorales</taxon>
        <taxon>Ceraceosoraceae</taxon>
        <taxon>Ceraceosorus</taxon>
    </lineage>
</organism>
<keyword evidence="3" id="KW-1185">Reference proteome</keyword>
<dbReference type="Proteomes" id="UP000054845">
    <property type="component" value="Unassembled WGS sequence"/>
</dbReference>
<proteinExistence type="predicted"/>
<evidence type="ECO:0000256" key="1">
    <source>
        <dbReference type="SAM" id="SignalP"/>
    </source>
</evidence>
<dbReference type="AlphaFoldDB" id="A0A0P1BBI2"/>
<evidence type="ECO:0000313" key="3">
    <source>
        <dbReference type="Proteomes" id="UP000054845"/>
    </source>
</evidence>
<dbReference type="EMBL" id="CCYA01000181">
    <property type="protein sequence ID" value="CEH12638.1"/>
    <property type="molecule type" value="Genomic_DNA"/>
</dbReference>
<evidence type="ECO:0000313" key="2">
    <source>
        <dbReference type="EMBL" id="CEH12638.1"/>
    </source>
</evidence>